<gene>
    <name evidence="2" type="ORF">WN944_005911</name>
</gene>
<evidence type="ECO:0000256" key="1">
    <source>
        <dbReference type="SAM" id="Phobius"/>
    </source>
</evidence>
<name>A0AAP0MPJ7_9ROSI</name>
<keyword evidence="3" id="KW-1185">Reference proteome</keyword>
<protein>
    <submittedName>
        <fullName evidence="2">Uncharacterized protein</fullName>
    </submittedName>
</protein>
<keyword evidence="1" id="KW-1133">Transmembrane helix</keyword>
<sequence length="151" mass="16709">MISVTHSLSYIRALETELEKELVPAFIVVKLGPACSFVYNYYSCATPFTMPLQSVACGNCCLLWMYSSLYMGSIIGILDYMLNGKQMVQGGVLIAVASVADSSQLVMQVETSLFKLDVDFWQVRVGISCLESKLRLQVESNCSFSLFSIGR</sequence>
<feature type="transmembrane region" description="Helical" evidence="1">
    <location>
        <begin position="62"/>
        <end position="82"/>
    </location>
</feature>
<keyword evidence="1" id="KW-0472">Membrane</keyword>
<keyword evidence="1" id="KW-0812">Transmembrane</keyword>
<dbReference type="EMBL" id="JBCGBO010000003">
    <property type="protein sequence ID" value="KAK9213925.1"/>
    <property type="molecule type" value="Genomic_DNA"/>
</dbReference>
<accession>A0AAP0MPJ7</accession>
<dbReference type="AlphaFoldDB" id="A0AAP0MPJ7"/>
<feature type="transmembrane region" description="Helical" evidence="1">
    <location>
        <begin position="21"/>
        <end position="42"/>
    </location>
</feature>
<organism evidence="2 3">
    <name type="scientific">Citrus x changshan-huyou</name>
    <dbReference type="NCBI Taxonomy" id="2935761"/>
    <lineage>
        <taxon>Eukaryota</taxon>
        <taxon>Viridiplantae</taxon>
        <taxon>Streptophyta</taxon>
        <taxon>Embryophyta</taxon>
        <taxon>Tracheophyta</taxon>
        <taxon>Spermatophyta</taxon>
        <taxon>Magnoliopsida</taxon>
        <taxon>eudicotyledons</taxon>
        <taxon>Gunneridae</taxon>
        <taxon>Pentapetalae</taxon>
        <taxon>rosids</taxon>
        <taxon>malvids</taxon>
        <taxon>Sapindales</taxon>
        <taxon>Rutaceae</taxon>
        <taxon>Aurantioideae</taxon>
        <taxon>Citrus</taxon>
    </lineage>
</organism>
<dbReference type="Proteomes" id="UP001428341">
    <property type="component" value="Unassembled WGS sequence"/>
</dbReference>
<proteinExistence type="predicted"/>
<reference evidence="2 3" key="1">
    <citation type="submission" date="2024-05" db="EMBL/GenBank/DDBJ databases">
        <title>Haplotype-resolved chromosome-level genome assembly of Huyou (Citrus changshanensis).</title>
        <authorList>
            <person name="Miao C."/>
            <person name="Chen W."/>
            <person name="Wu Y."/>
            <person name="Wang L."/>
            <person name="Zhao S."/>
            <person name="Grierson D."/>
            <person name="Xu C."/>
            <person name="Chen K."/>
        </authorList>
    </citation>
    <scope>NUCLEOTIDE SEQUENCE [LARGE SCALE GENOMIC DNA]</scope>
    <source>
        <strain evidence="2">01-14</strain>
        <tissue evidence="2">Leaf</tissue>
    </source>
</reference>
<evidence type="ECO:0000313" key="2">
    <source>
        <dbReference type="EMBL" id="KAK9213925.1"/>
    </source>
</evidence>
<comment type="caution">
    <text evidence="2">The sequence shown here is derived from an EMBL/GenBank/DDBJ whole genome shotgun (WGS) entry which is preliminary data.</text>
</comment>
<evidence type="ECO:0000313" key="3">
    <source>
        <dbReference type="Proteomes" id="UP001428341"/>
    </source>
</evidence>